<dbReference type="RefSeq" id="WP_106300611.1">
    <property type="nucleotide sequence ID" value="NZ_PVWO01000030.1"/>
</dbReference>
<dbReference type="InterPro" id="IPR041685">
    <property type="entry name" value="AAA_GajA/Old/RecF-like"/>
</dbReference>
<keyword evidence="3" id="KW-1185">Reference proteome</keyword>
<dbReference type="InterPro" id="IPR051396">
    <property type="entry name" value="Bact_Antivir_Def_Nuclease"/>
</dbReference>
<evidence type="ECO:0000259" key="1">
    <source>
        <dbReference type="Pfam" id="PF13175"/>
    </source>
</evidence>
<dbReference type="SUPFAM" id="SSF52540">
    <property type="entry name" value="P-loop containing nucleoside triphosphate hydrolases"/>
    <property type="match status" value="1"/>
</dbReference>
<organism evidence="2 3">
    <name type="scientific">Chamaesiphon polymorphus CCALA 037</name>
    <dbReference type="NCBI Taxonomy" id="2107692"/>
    <lineage>
        <taxon>Bacteria</taxon>
        <taxon>Bacillati</taxon>
        <taxon>Cyanobacteriota</taxon>
        <taxon>Cyanophyceae</taxon>
        <taxon>Gomontiellales</taxon>
        <taxon>Chamaesiphonaceae</taxon>
        <taxon>Chamaesiphon</taxon>
    </lineage>
</organism>
<proteinExistence type="predicted"/>
<reference evidence="2 3" key="1">
    <citation type="submission" date="2018-03" db="EMBL/GenBank/DDBJ databases">
        <title>The ancient ancestry and fast evolution of plastids.</title>
        <authorList>
            <person name="Moore K.R."/>
            <person name="Magnabosco C."/>
            <person name="Momper L."/>
            <person name="Gold D.A."/>
            <person name="Bosak T."/>
            <person name="Fournier G.P."/>
        </authorList>
    </citation>
    <scope>NUCLEOTIDE SEQUENCE [LARGE SCALE GENOMIC DNA]</scope>
    <source>
        <strain evidence="2 3">CCALA 037</strain>
    </source>
</reference>
<dbReference type="OrthoDB" id="9801813at2"/>
<accession>A0A2T1GL46</accession>
<evidence type="ECO:0000313" key="3">
    <source>
        <dbReference type="Proteomes" id="UP000238937"/>
    </source>
</evidence>
<dbReference type="Gene3D" id="3.40.50.300">
    <property type="entry name" value="P-loop containing nucleotide triphosphate hydrolases"/>
    <property type="match status" value="2"/>
</dbReference>
<dbReference type="Pfam" id="PF13175">
    <property type="entry name" value="AAA_15"/>
    <property type="match status" value="1"/>
</dbReference>
<dbReference type="PANTHER" id="PTHR43581">
    <property type="entry name" value="ATP/GTP PHOSPHATASE"/>
    <property type="match status" value="1"/>
</dbReference>
<dbReference type="PANTHER" id="PTHR43581:SF4">
    <property type="entry name" value="ATP_GTP PHOSPHATASE"/>
    <property type="match status" value="1"/>
</dbReference>
<protein>
    <recommendedName>
        <fullName evidence="1">Endonuclease GajA/Old nuclease/RecF-like AAA domain-containing protein</fullName>
    </recommendedName>
</protein>
<dbReference type="Proteomes" id="UP000238937">
    <property type="component" value="Unassembled WGS sequence"/>
</dbReference>
<sequence>MIKDIEITNFRCFDRLKVSGFKRVNLISGKNNVGKTALLEAIFLNSTPTKDTLLSVIDSRINYSITNKAKELSEKEWNDLLKNQNAGIFFSIDSVSENRNPKKVTVFIMNEQSNISELNIILSGILSEVFGKILEDNINEDGEKKEFIDRQKKQIEREVLNNNKAQDVIVLRIESDDKKSPQTIILPKTTTIALEGNQFRGNNTKHRSNSSFIPSNKRSSSIELTLEFDNARLEDRDKEVLNAFQIIDPSLVSVESFSIPEPTIYLKRQGEKRMPLSLFGDAMNRMADIILKIINNQDSVLLIDEIENGIHHSNQVAFWEFLYKLADRLNVQIFATTHSLEMTEAFIKAGLDRPDSAAHFELTRHEKTNRIVAINRDLETLEYAIERHKEVRGGA</sequence>
<feature type="domain" description="Endonuclease GajA/Old nuclease/RecF-like AAA" evidence="1">
    <location>
        <begin position="1"/>
        <end position="342"/>
    </location>
</feature>
<comment type="caution">
    <text evidence="2">The sequence shown here is derived from an EMBL/GenBank/DDBJ whole genome shotgun (WGS) entry which is preliminary data.</text>
</comment>
<gene>
    <name evidence="2" type="ORF">C7B77_04155</name>
</gene>
<dbReference type="AlphaFoldDB" id="A0A2T1GL46"/>
<dbReference type="InterPro" id="IPR027417">
    <property type="entry name" value="P-loop_NTPase"/>
</dbReference>
<dbReference type="EMBL" id="PVWO01000030">
    <property type="protein sequence ID" value="PSB58574.1"/>
    <property type="molecule type" value="Genomic_DNA"/>
</dbReference>
<name>A0A2T1GL46_9CYAN</name>
<evidence type="ECO:0000313" key="2">
    <source>
        <dbReference type="EMBL" id="PSB58574.1"/>
    </source>
</evidence>